<dbReference type="PANTHER" id="PTHR45453:SF1">
    <property type="entry name" value="PHOSPHATE REGULON SENSOR PROTEIN PHOR"/>
    <property type="match status" value="1"/>
</dbReference>
<dbReference type="InterPro" id="IPR036890">
    <property type="entry name" value="HATPase_C_sf"/>
</dbReference>
<dbReference type="SMART" id="SM00387">
    <property type="entry name" value="HATPase_c"/>
    <property type="match status" value="1"/>
</dbReference>
<dbReference type="InterPro" id="IPR050351">
    <property type="entry name" value="BphY/WalK/GraS-like"/>
</dbReference>
<dbReference type="InterPro" id="IPR036097">
    <property type="entry name" value="HisK_dim/P_sf"/>
</dbReference>
<proteinExistence type="predicted"/>
<keyword evidence="4" id="KW-1003">Cell membrane</keyword>
<evidence type="ECO:0000256" key="12">
    <source>
        <dbReference type="SAM" id="Phobius"/>
    </source>
</evidence>
<dbReference type="Pfam" id="PF00512">
    <property type="entry name" value="HisKA"/>
    <property type="match status" value="1"/>
</dbReference>
<dbReference type="SMART" id="SM00388">
    <property type="entry name" value="HisKA"/>
    <property type="match status" value="1"/>
</dbReference>
<evidence type="ECO:0000256" key="2">
    <source>
        <dbReference type="ARBA" id="ARBA00004651"/>
    </source>
</evidence>
<sequence length="535" mass="63065">MKHILSINNINIIGIITLLLLALLFTALVVYEEYKDFNTEVTQLKIHYLKKKKEEIKNQTKRVIKFITYEYKNYRDTLDKEKLQQHIIDAINQLYTDLPANRYIFIYTIDGYNVFDPNRPEIKGKNMLKITDPTGIPILKELIQKAKNGGGYLYYQWEEPSTKQFSPKISYAEIFKPWNWLVGTGVYMGELENMVLEKEEEMKNRLIKYVMEILTLSAILFGFAFAGIKLINKIIQDEIKTFSEFFNAAATRYNVINKHRIKIKEFIPLASYVNHMVETIHQRNRELIQLNLSLEEKVRKKTAKLQQQKEYSEQLVKAQDAFIKTSIHEINTPLAIIMAQIDLLKMYEKDNRYIQKIEAAAKMIHNLYGDLSYLLRYHRIEYEKEPIDPEPFIRQRIDFFNEIAQSNRLSFKLILQKSEKVWLNIEEFTRLVDNNLSNAIKYALPGSEIVVRLCNEKDEIRLSFSNKAKEITNIEKLFEPFYQDSEHENGFGLGLYIVKRICERNMIGVTLQHNENVVTFTYIISKWKSNENPTA</sequence>
<dbReference type="SUPFAM" id="SSF47384">
    <property type="entry name" value="Homodimeric domain of signal transducing histidine kinase"/>
    <property type="match status" value="1"/>
</dbReference>
<evidence type="ECO:0000259" key="13">
    <source>
        <dbReference type="PROSITE" id="PS50109"/>
    </source>
</evidence>
<evidence type="ECO:0000256" key="8">
    <source>
        <dbReference type="ARBA" id="ARBA00022777"/>
    </source>
</evidence>
<evidence type="ECO:0000256" key="10">
    <source>
        <dbReference type="ARBA" id="ARBA00023012"/>
    </source>
</evidence>
<dbReference type="InterPro" id="IPR003661">
    <property type="entry name" value="HisK_dim/P_dom"/>
</dbReference>
<accession>A0A1I5LZK7</accession>
<dbReference type="Gene3D" id="1.10.287.130">
    <property type="match status" value="1"/>
</dbReference>
<dbReference type="AlphaFoldDB" id="A0A1I5LZK7"/>
<name>A0A1I5LZK7_9BACT</name>
<dbReference type="GO" id="GO:0004721">
    <property type="term" value="F:phosphoprotein phosphatase activity"/>
    <property type="evidence" value="ECO:0007669"/>
    <property type="project" value="TreeGrafter"/>
</dbReference>
<dbReference type="GO" id="GO:0000155">
    <property type="term" value="F:phosphorelay sensor kinase activity"/>
    <property type="evidence" value="ECO:0007669"/>
    <property type="project" value="InterPro"/>
</dbReference>
<protein>
    <recommendedName>
        <fullName evidence="3">histidine kinase</fullName>
        <ecNumber evidence="3">2.7.13.3</ecNumber>
    </recommendedName>
</protein>
<keyword evidence="7 12" id="KW-0812">Transmembrane</keyword>
<feature type="transmembrane region" description="Helical" evidence="12">
    <location>
        <begin position="206"/>
        <end position="228"/>
    </location>
</feature>
<dbReference type="PANTHER" id="PTHR45453">
    <property type="entry name" value="PHOSPHATE REGULON SENSOR PROTEIN PHOR"/>
    <property type="match status" value="1"/>
</dbReference>
<evidence type="ECO:0000256" key="5">
    <source>
        <dbReference type="ARBA" id="ARBA00022553"/>
    </source>
</evidence>
<evidence type="ECO:0000313" key="14">
    <source>
        <dbReference type="EMBL" id="SFP02794.1"/>
    </source>
</evidence>
<dbReference type="InterPro" id="IPR033480">
    <property type="entry name" value="sCache_2"/>
</dbReference>
<keyword evidence="15" id="KW-1185">Reference proteome</keyword>
<dbReference type="GO" id="GO:0005886">
    <property type="term" value="C:plasma membrane"/>
    <property type="evidence" value="ECO:0007669"/>
    <property type="project" value="UniProtKB-SubCell"/>
</dbReference>
<dbReference type="Proteomes" id="UP000199227">
    <property type="component" value="Unassembled WGS sequence"/>
</dbReference>
<dbReference type="Gene3D" id="3.30.450.20">
    <property type="entry name" value="PAS domain"/>
    <property type="match status" value="1"/>
</dbReference>
<evidence type="ECO:0000256" key="11">
    <source>
        <dbReference type="ARBA" id="ARBA00023136"/>
    </source>
</evidence>
<dbReference type="Gene3D" id="3.30.565.10">
    <property type="entry name" value="Histidine kinase-like ATPase, C-terminal domain"/>
    <property type="match status" value="1"/>
</dbReference>
<dbReference type="EMBL" id="FOXB01000004">
    <property type="protein sequence ID" value="SFP02794.1"/>
    <property type="molecule type" value="Genomic_DNA"/>
</dbReference>
<feature type="domain" description="Histidine kinase" evidence="13">
    <location>
        <begin position="325"/>
        <end position="508"/>
    </location>
</feature>
<dbReference type="SUPFAM" id="SSF55874">
    <property type="entry name" value="ATPase domain of HSP90 chaperone/DNA topoisomerase II/histidine kinase"/>
    <property type="match status" value="1"/>
</dbReference>
<evidence type="ECO:0000256" key="7">
    <source>
        <dbReference type="ARBA" id="ARBA00022692"/>
    </source>
</evidence>
<dbReference type="Pfam" id="PF17200">
    <property type="entry name" value="sCache_2"/>
    <property type="match status" value="1"/>
</dbReference>
<dbReference type="STRING" id="223786.SAMN05216234_104103"/>
<dbReference type="EC" id="2.7.13.3" evidence="3"/>
<feature type="transmembrane region" description="Helical" evidence="12">
    <location>
        <begin position="12"/>
        <end position="31"/>
    </location>
</feature>
<reference evidence="14 15" key="1">
    <citation type="submission" date="2016-10" db="EMBL/GenBank/DDBJ databases">
        <authorList>
            <person name="de Groot N.N."/>
        </authorList>
    </citation>
    <scope>NUCLEOTIDE SEQUENCE [LARGE SCALE GENOMIC DNA]</scope>
    <source>
        <strain evidence="14 15">EP1-55-1</strain>
    </source>
</reference>
<dbReference type="SMART" id="SM01049">
    <property type="entry name" value="Cache_2"/>
    <property type="match status" value="1"/>
</dbReference>
<dbReference type="InterPro" id="IPR003594">
    <property type="entry name" value="HATPase_dom"/>
</dbReference>
<comment type="subcellular location">
    <subcellularLocation>
        <location evidence="2">Cell membrane</location>
        <topology evidence="2">Multi-pass membrane protein</topology>
    </subcellularLocation>
</comment>
<organism evidence="14 15">
    <name type="scientific">Hydrogenimonas thermophila</name>
    <dbReference type="NCBI Taxonomy" id="223786"/>
    <lineage>
        <taxon>Bacteria</taxon>
        <taxon>Pseudomonadati</taxon>
        <taxon>Campylobacterota</taxon>
        <taxon>Epsilonproteobacteria</taxon>
        <taxon>Campylobacterales</taxon>
        <taxon>Hydrogenimonadaceae</taxon>
        <taxon>Hydrogenimonas</taxon>
    </lineage>
</organism>
<comment type="catalytic activity">
    <reaction evidence="1">
        <text>ATP + protein L-histidine = ADP + protein N-phospho-L-histidine.</text>
        <dbReference type="EC" id="2.7.13.3"/>
    </reaction>
</comment>
<evidence type="ECO:0000256" key="9">
    <source>
        <dbReference type="ARBA" id="ARBA00022989"/>
    </source>
</evidence>
<keyword evidence="11 12" id="KW-0472">Membrane</keyword>
<dbReference type="PROSITE" id="PS50109">
    <property type="entry name" value="HIS_KIN"/>
    <property type="match status" value="1"/>
</dbReference>
<dbReference type="CDD" id="cd00082">
    <property type="entry name" value="HisKA"/>
    <property type="match status" value="1"/>
</dbReference>
<keyword evidence="6" id="KW-0808">Transferase</keyword>
<evidence type="ECO:0000256" key="3">
    <source>
        <dbReference type="ARBA" id="ARBA00012438"/>
    </source>
</evidence>
<evidence type="ECO:0000313" key="15">
    <source>
        <dbReference type="Proteomes" id="UP000199227"/>
    </source>
</evidence>
<evidence type="ECO:0000256" key="1">
    <source>
        <dbReference type="ARBA" id="ARBA00000085"/>
    </source>
</evidence>
<keyword evidence="8 14" id="KW-0418">Kinase</keyword>
<keyword evidence="5" id="KW-0597">Phosphoprotein</keyword>
<dbReference type="Pfam" id="PF02518">
    <property type="entry name" value="HATPase_c"/>
    <property type="match status" value="1"/>
</dbReference>
<evidence type="ECO:0000256" key="6">
    <source>
        <dbReference type="ARBA" id="ARBA00022679"/>
    </source>
</evidence>
<dbReference type="GO" id="GO:0016036">
    <property type="term" value="P:cellular response to phosphate starvation"/>
    <property type="evidence" value="ECO:0007669"/>
    <property type="project" value="TreeGrafter"/>
</dbReference>
<gene>
    <name evidence="14" type="ORF">SAMN05216234_104103</name>
</gene>
<keyword evidence="9 12" id="KW-1133">Transmembrane helix</keyword>
<evidence type="ECO:0000256" key="4">
    <source>
        <dbReference type="ARBA" id="ARBA00022475"/>
    </source>
</evidence>
<keyword evidence="10" id="KW-0902">Two-component regulatory system</keyword>
<dbReference type="InterPro" id="IPR005467">
    <property type="entry name" value="His_kinase_dom"/>
</dbReference>